<keyword evidence="2" id="KW-1185">Reference proteome</keyword>
<dbReference type="Proteomes" id="UP000203982">
    <property type="component" value="Segment"/>
</dbReference>
<gene>
    <name evidence="1" type="primary">99</name>
    <name evidence="1" type="ORF">PBI_CLUBL_99</name>
</gene>
<accession>A0A166YAB5</accession>
<protein>
    <submittedName>
        <fullName evidence="1">Helix-turn-helix DNA binding protein</fullName>
    </submittedName>
</protein>
<name>A0A166YAB5_9CAUD</name>
<evidence type="ECO:0000313" key="1">
    <source>
        <dbReference type="EMBL" id="ANA86597.1"/>
    </source>
</evidence>
<sequence length="66" mass="7442">MTGPSLPKLSYSKSEFAAALGVHPSTVDREIKAGRIEVRYIRNKVVIMHEEAVRYLNDAPTEREDV</sequence>
<dbReference type="KEGG" id="vg:28803314"/>
<proteinExistence type="predicted"/>
<organism evidence="1 2">
    <name type="scientific">Gordonia phage ClubL</name>
    <dbReference type="NCBI Taxonomy" id="1838065"/>
    <lineage>
        <taxon>Viruses</taxon>
        <taxon>Duplodnaviria</taxon>
        <taxon>Heunggongvirae</taxon>
        <taxon>Uroviricota</taxon>
        <taxon>Caudoviricetes</taxon>
        <taxon>Smoothievirus</taxon>
        <taxon>Smoothievirus clubL</taxon>
    </lineage>
</organism>
<dbReference type="RefSeq" id="YP_009273134.1">
    <property type="nucleotide sequence ID" value="NC_030901.1"/>
</dbReference>
<dbReference type="GeneID" id="28803314"/>
<evidence type="ECO:0000313" key="2">
    <source>
        <dbReference type="Proteomes" id="UP000203982"/>
    </source>
</evidence>
<dbReference type="EMBL" id="KU998246">
    <property type="protein sequence ID" value="ANA86597.1"/>
    <property type="molecule type" value="Genomic_DNA"/>
</dbReference>
<reference evidence="1 2" key="1">
    <citation type="submission" date="2016-03" db="EMBL/GenBank/DDBJ databases">
        <authorList>
            <person name="Montgomery M.T."/>
            <person name="Guerrero C.A."/>
            <person name="Mavrich T.N."/>
            <person name="Pope W.H."/>
            <person name="Garlena R.A."/>
            <person name="Russell D.A."/>
            <person name="Jacobs-Sera D."/>
            <person name="Hendrix R.W."/>
            <person name="Hatfull G.F."/>
        </authorList>
    </citation>
    <scope>NUCLEOTIDE SEQUENCE [LARGE SCALE GENOMIC DNA]</scope>
</reference>